<keyword evidence="5" id="KW-1185">Reference proteome</keyword>
<comment type="caution">
    <text evidence="4">The sequence shown here is derived from an EMBL/GenBank/DDBJ whole genome shotgun (WGS) entry which is preliminary data.</text>
</comment>
<protein>
    <recommendedName>
        <fullName evidence="3">Outer membrane protein beta-barrel domain-containing protein</fullName>
    </recommendedName>
</protein>
<organism evidence="4 5">
    <name type="scientific">Hymenobacter algoricola</name>
    <dbReference type="NCBI Taxonomy" id="486267"/>
    <lineage>
        <taxon>Bacteria</taxon>
        <taxon>Pseudomonadati</taxon>
        <taxon>Bacteroidota</taxon>
        <taxon>Cytophagia</taxon>
        <taxon>Cytophagales</taxon>
        <taxon>Hymenobacteraceae</taxon>
        <taxon>Hymenobacter</taxon>
    </lineage>
</organism>
<gene>
    <name evidence="4" type="ORF">GCM10022406_25090</name>
</gene>
<accession>A0ABP7N8J8</accession>
<feature type="domain" description="Outer membrane protein beta-barrel" evidence="3">
    <location>
        <begin position="226"/>
        <end position="368"/>
    </location>
</feature>
<dbReference type="Proteomes" id="UP001499909">
    <property type="component" value="Unassembled WGS sequence"/>
</dbReference>
<dbReference type="InterPro" id="IPR025665">
    <property type="entry name" value="Beta-barrel_OMP_2"/>
</dbReference>
<evidence type="ECO:0000256" key="2">
    <source>
        <dbReference type="SAM" id="SignalP"/>
    </source>
</evidence>
<proteinExistence type="predicted"/>
<dbReference type="Pfam" id="PF13568">
    <property type="entry name" value="OMP_b-brl_2"/>
    <property type="match status" value="1"/>
</dbReference>
<sequence length="385" mass="42588">MKRLSSLLAALLLTVLAAPCATQAASRPTNDDTILVKLPNKATMTLVTKNKAQLKELRTYHLDSLMILLDSYISQADAASKNADNKAVTMEFYPAKDHPGTNAPEEVRITVRAEDTQAGTGKTTTKVGRYITVSVDDDEKDANDNDDINITIGGKNKGGSDSLRAEKSRRKRQEYANKVVHSNVNLDLGLNTLINRSPWKDASGVDQDFDLKPTGSRYVSLNYLYEIRVGGKASPLHLIMGPELSFNNYMFDKNRRLFATDTRTDILREPTLSLEKSKLSVTTLNLPVLANLNFKDKKGHSMFSLSAGGYAGYRLSSHTKIKYESEGNTRKDKDRSSYNLEDFQYGLQGGIGVRGIDLFVKYGLNDLFKDNRGPQGQTVSFGISI</sequence>
<feature type="signal peptide" evidence="2">
    <location>
        <begin position="1"/>
        <end position="24"/>
    </location>
</feature>
<dbReference type="EMBL" id="BAABDH010000041">
    <property type="protein sequence ID" value="GAA3940023.1"/>
    <property type="molecule type" value="Genomic_DNA"/>
</dbReference>
<feature type="chain" id="PRO_5046847404" description="Outer membrane protein beta-barrel domain-containing protein" evidence="2">
    <location>
        <begin position="25"/>
        <end position="385"/>
    </location>
</feature>
<reference evidence="5" key="1">
    <citation type="journal article" date="2019" name="Int. J. Syst. Evol. Microbiol.">
        <title>The Global Catalogue of Microorganisms (GCM) 10K type strain sequencing project: providing services to taxonomists for standard genome sequencing and annotation.</title>
        <authorList>
            <consortium name="The Broad Institute Genomics Platform"/>
            <consortium name="The Broad Institute Genome Sequencing Center for Infectious Disease"/>
            <person name="Wu L."/>
            <person name="Ma J."/>
        </authorList>
    </citation>
    <scope>NUCLEOTIDE SEQUENCE [LARGE SCALE GENOMIC DNA]</scope>
    <source>
        <strain evidence="5">JCM 17214</strain>
    </source>
</reference>
<evidence type="ECO:0000313" key="5">
    <source>
        <dbReference type="Proteomes" id="UP001499909"/>
    </source>
</evidence>
<keyword evidence="2" id="KW-0732">Signal</keyword>
<evidence type="ECO:0000256" key="1">
    <source>
        <dbReference type="SAM" id="MobiDB-lite"/>
    </source>
</evidence>
<dbReference type="RefSeq" id="WP_345114303.1">
    <property type="nucleotide sequence ID" value="NZ_BAABDH010000041.1"/>
</dbReference>
<name>A0ABP7N8J8_9BACT</name>
<evidence type="ECO:0000313" key="4">
    <source>
        <dbReference type="EMBL" id="GAA3940023.1"/>
    </source>
</evidence>
<feature type="region of interest" description="Disordered" evidence="1">
    <location>
        <begin position="142"/>
        <end position="169"/>
    </location>
</feature>
<evidence type="ECO:0000259" key="3">
    <source>
        <dbReference type="Pfam" id="PF13568"/>
    </source>
</evidence>